<feature type="non-terminal residue" evidence="2">
    <location>
        <position position="1"/>
    </location>
</feature>
<feature type="compositionally biased region" description="Basic and acidic residues" evidence="1">
    <location>
        <begin position="231"/>
        <end position="240"/>
    </location>
</feature>
<feature type="compositionally biased region" description="Acidic residues" evidence="1">
    <location>
        <begin position="173"/>
        <end position="185"/>
    </location>
</feature>
<name>A0ABQ7ZE68_BRANA</name>
<accession>A0ABQ7ZE68</accession>
<protein>
    <submittedName>
        <fullName evidence="2">Uncharacterized protein</fullName>
    </submittedName>
</protein>
<sequence length="493" mass="54055">DVSGSGSEASSQASRSLRRASREIPFDQIDCRPTIYHPAHSHLRWPDLSREWIKRQEARIARVDWESRLPVVLGPRKSRLSLFTRKQHKLLDEARKMDGVPDLSALLKGKLQLLSKKSIPADAQGSTSSDAGRTFKEGAPVLVDKDVGAEPPALSPKKKKKSKKPKRKATEELPLEEIASLDETSEGAVSSVDRGEAPAVGREGATRGSVESDRSGAAPEDLPRKKKKKKSVEAEPRPSDAETGLVEVIAGGDVSLETPPEEREVSARGSDPVTGERSIPDPSARKGARSEGSTARRKRIEFPDRVEFSYNETTPLIFNPLRCAELTRQIRGGMKVMPQLDDLYFKNEYIDAASSRARSDRSMNFLVEKYDSALKQTMIQLGSSEKLAQTRLKVIERVRAEHKKANEKAAEEKEILRGFPGKDGLEIGDTLDGEEDNDGIEEASLPRPAEEETIYEAGDTDVPPLPVVDSLASIPTRAEDPTAAATKSPDGQD</sequence>
<organism evidence="2 3">
    <name type="scientific">Brassica napus</name>
    <name type="common">Rape</name>
    <dbReference type="NCBI Taxonomy" id="3708"/>
    <lineage>
        <taxon>Eukaryota</taxon>
        <taxon>Viridiplantae</taxon>
        <taxon>Streptophyta</taxon>
        <taxon>Embryophyta</taxon>
        <taxon>Tracheophyta</taxon>
        <taxon>Spermatophyta</taxon>
        <taxon>Magnoliopsida</taxon>
        <taxon>eudicotyledons</taxon>
        <taxon>Gunneridae</taxon>
        <taxon>Pentapetalae</taxon>
        <taxon>rosids</taxon>
        <taxon>malvids</taxon>
        <taxon>Brassicales</taxon>
        <taxon>Brassicaceae</taxon>
        <taxon>Brassiceae</taxon>
        <taxon>Brassica</taxon>
    </lineage>
</organism>
<keyword evidence="3" id="KW-1185">Reference proteome</keyword>
<dbReference type="EMBL" id="JAGKQM010000015">
    <property type="protein sequence ID" value="KAH0878524.1"/>
    <property type="molecule type" value="Genomic_DNA"/>
</dbReference>
<feature type="compositionally biased region" description="Basic residues" evidence="1">
    <location>
        <begin position="156"/>
        <end position="167"/>
    </location>
</feature>
<feature type="region of interest" description="Disordered" evidence="1">
    <location>
        <begin position="405"/>
        <end position="493"/>
    </location>
</feature>
<dbReference type="Proteomes" id="UP000824890">
    <property type="component" value="Unassembled WGS sequence"/>
</dbReference>
<evidence type="ECO:0000256" key="1">
    <source>
        <dbReference type="SAM" id="MobiDB-lite"/>
    </source>
</evidence>
<reference evidence="2 3" key="1">
    <citation type="submission" date="2021-05" db="EMBL/GenBank/DDBJ databases">
        <title>Genome Assembly of Synthetic Allotetraploid Brassica napus Reveals Homoeologous Exchanges between Subgenomes.</title>
        <authorList>
            <person name="Davis J.T."/>
        </authorList>
    </citation>
    <scope>NUCLEOTIDE SEQUENCE [LARGE SCALE GENOMIC DNA]</scope>
    <source>
        <strain evidence="3">cv. Da-Ae</strain>
        <tissue evidence="2">Seedling</tissue>
    </source>
</reference>
<evidence type="ECO:0000313" key="2">
    <source>
        <dbReference type="EMBL" id="KAH0878524.1"/>
    </source>
</evidence>
<evidence type="ECO:0000313" key="3">
    <source>
        <dbReference type="Proteomes" id="UP000824890"/>
    </source>
</evidence>
<feature type="region of interest" description="Disordered" evidence="1">
    <location>
        <begin position="118"/>
        <end position="298"/>
    </location>
</feature>
<feature type="compositionally biased region" description="Basic and acidic residues" evidence="1">
    <location>
        <begin position="405"/>
        <end position="416"/>
    </location>
</feature>
<feature type="compositionally biased region" description="Low complexity" evidence="1">
    <location>
        <begin position="1"/>
        <end position="15"/>
    </location>
</feature>
<gene>
    <name evidence="2" type="ORF">HID58_065918</name>
</gene>
<feature type="compositionally biased region" description="Acidic residues" evidence="1">
    <location>
        <begin position="429"/>
        <end position="441"/>
    </location>
</feature>
<feature type="region of interest" description="Disordered" evidence="1">
    <location>
        <begin position="1"/>
        <end position="21"/>
    </location>
</feature>
<comment type="caution">
    <text evidence="2">The sequence shown here is derived from an EMBL/GenBank/DDBJ whole genome shotgun (WGS) entry which is preliminary data.</text>
</comment>
<proteinExistence type="predicted"/>